<dbReference type="Gene3D" id="3.10.350.10">
    <property type="entry name" value="LysM domain"/>
    <property type="match status" value="1"/>
</dbReference>
<dbReference type="EMBL" id="LN614827">
    <property type="protein sequence ID" value="CEG56656.1"/>
    <property type="molecule type" value="Genomic_DNA"/>
</dbReference>
<dbReference type="STRING" id="1212491.LFA_1228"/>
<accession>A0A098G3U6</accession>
<dbReference type="InterPro" id="IPR018392">
    <property type="entry name" value="LysM"/>
</dbReference>
<dbReference type="AlphaFoldDB" id="A0A098G3U6"/>
<evidence type="ECO:0000256" key="1">
    <source>
        <dbReference type="ARBA" id="ARBA00038420"/>
    </source>
</evidence>
<feature type="signal peptide" evidence="2">
    <location>
        <begin position="1"/>
        <end position="25"/>
    </location>
</feature>
<protein>
    <submittedName>
        <fullName evidence="4">Novel lipoprotein homolog NlpD</fullName>
    </submittedName>
</protein>
<comment type="similarity">
    <text evidence="1">Belongs to the E.coli NlpD/Haemophilus LppB family.</text>
</comment>
<dbReference type="GO" id="GO:0009279">
    <property type="term" value="C:cell outer membrane"/>
    <property type="evidence" value="ECO:0007669"/>
    <property type="project" value="TreeGrafter"/>
</dbReference>
<sequence>MLTLCKNCFCLFLILILAGCGTRHALAPVSELKWQPYSRYQKTHTVRRGETLFAIAFRYDTDYRSLARVNRLRPPYSLRVGQVLSLQGIRRRAITTRPISARRYSQPKPRASQRVIYSPAHNVRSASGWLWPVSGHVTTTFIPTQGKKGINIACKKGERVRASSGGVVAYAGSGLAGYGNLIIIKHNNEYLTAYGHNARNLVAEGQRVKAGQVIAIAGMIDRKYWGVHFEIRKAGTPVNPLNYLQKG</sequence>
<dbReference type="SUPFAM" id="SSF51261">
    <property type="entry name" value="Duplicated hybrid motif"/>
    <property type="match status" value="1"/>
</dbReference>
<dbReference type="PANTHER" id="PTHR21666">
    <property type="entry name" value="PEPTIDASE-RELATED"/>
    <property type="match status" value="1"/>
</dbReference>
<dbReference type="InterPro" id="IPR050570">
    <property type="entry name" value="Cell_wall_metabolism_enzyme"/>
</dbReference>
<keyword evidence="2" id="KW-0732">Signal</keyword>
<dbReference type="Gene3D" id="2.70.70.10">
    <property type="entry name" value="Glucose Permease (Domain IIA)"/>
    <property type="match status" value="1"/>
</dbReference>
<feature type="domain" description="LysM" evidence="3">
    <location>
        <begin position="42"/>
        <end position="86"/>
    </location>
</feature>
<name>A0A098G3U6_9GAMM</name>
<dbReference type="PROSITE" id="PS51257">
    <property type="entry name" value="PROKAR_LIPOPROTEIN"/>
    <property type="match status" value="1"/>
</dbReference>
<keyword evidence="4" id="KW-0449">Lipoprotein</keyword>
<dbReference type="CDD" id="cd00118">
    <property type="entry name" value="LysM"/>
    <property type="match status" value="1"/>
</dbReference>
<dbReference type="SMART" id="SM00257">
    <property type="entry name" value="LysM"/>
    <property type="match status" value="1"/>
</dbReference>
<evidence type="ECO:0000259" key="3">
    <source>
        <dbReference type="PROSITE" id="PS51782"/>
    </source>
</evidence>
<feature type="chain" id="PRO_5001935365" evidence="2">
    <location>
        <begin position="26"/>
        <end position="247"/>
    </location>
</feature>
<evidence type="ECO:0000256" key="2">
    <source>
        <dbReference type="SAM" id="SignalP"/>
    </source>
</evidence>
<proteinExistence type="inferred from homology"/>
<dbReference type="PROSITE" id="PS51782">
    <property type="entry name" value="LYSM"/>
    <property type="match status" value="1"/>
</dbReference>
<dbReference type="InterPro" id="IPR016047">
    <property type="entry name" value="M23ase_b-sheet_dom"/>
</dbReference>
<dbReference type="Pfam" id="PF01551">
    <property type="entry name" value="Peptidase_M23"/>
    <property type="match status" value="1"/>
</dbReference>
<dbReference type="GO" id="GO:0004222">
    <property type="term" value="F:metalloendopeptidase activity"/>
    <property type="evidence" value="ECO:0007669"/>
    <property type="project" value="TreeGrafter"/>
</dbReference>
<organism evidence="4 5">
    <name type="scientific">Legionella fallonii LLAP-10</name>
    <dbReference type="NCBI Taxonomy" id="1212491"/>
    <lineage>
        <taxon>Bacteria</taxon>
        <taxon>Pseudomonadati</taxon>
        <taxon>Pseudomonadota</taxon>
        <taxon>Gammaproteobacteria</taxon>
        <taxon>Legionellales</taxon>
        <taxon>Legionellaceae</taxon>
        <taxon>Legionella</taxon>
    </lineage>
</organism>
<dbReference type="CDD" id="cd12797">
    <property type="entry name" value="M23_peptidase"/>
    <property type="match status" value="1"/>
</dbReference>
<gene>
    <name evidence="4" type="primary">nlpD</name>
    <name evidence="4" type="ORF">LFA_1228</name>
</gene>
<dbReference type="InterPro" id="IPR036779">
    <property type="entry name" value="LysM_dom_sf"/>
</dbReference>
<reference evidence="5" key="1">
    <citation type="submission" date="2014-09" db="EMBL/GenBank/DDBJ databases">
        <authorList>
            <person name="Gomez-Valero L."/>
        </authorList>
    </citation>
    <scope>NUCLEOTIDE SEQUENCE [LARGE SCALE GENOMIC DNA]</scope>
    <source>
        <strain evidence="5">ATCC700992</strain>
    </source>
</reference>
<dbReference type="HOGENOM" id="CLU_029425_0_4_6"/>
<dbReference type="InterPro" id="IPR011055">
    <property type="entry name" value="Dup_hybrid_motif"/>
</dbReference>
<evidence type="ECO:0000313" key="4">
    <source>
        <dbReference type="EMBL" id="CEG56656.1"/>
    </source>
</evidence>
<dbReference type="Pfam" id="PF01476">
    <property type="entry name" value="LysM"/>
    <property type="match status" value="1"/>
</dbReference>
<dbReference type="KEGG" id="lfa:LFA_1228"/>
<keyword evidence="5" id="KW-1185">Reference proteome</keyword>
<dbReference type="OrthoDB" id="9795421at2"/>
<dbReference type="GO" id="GO:0032153">
    <property type="term" value="C:cell division site"/>
    <property type="evidence" value="ECO:0007669"/>
    <property type="project" value="TreeGrafter"/>
</dbReference>
<dbReference type="PANTHER" id="PTHR21666:SF263">
    <property type="entry name" value="MUREIN HYDROLASE ACTIVATOR NLPD"/>
    <property type="match status" value="1"/>
</dbReference>
<dbReference type="RefSeq" id="WP_045095282.1">
    <property type="nucleotide sequence ID" value="NZ_LN614827.1"/>
</dbReference>
<dbReference type="Proteomes" id="UP000032430">
    <property type="component" value="Chromosome I"/>
</dbReference>
<evidence type="ECO:0000313" key="5">
    <source>
        <dbReference type="Proteomes" id="UP000032430"/>
    </source>
</evidence>